<dbReference type="EMBL" id="FWZX01000034">
    <property type="protein sequence ID" value="SMF75492.1"/>
    <property type="molecule type" value="Genomic_DNA"/>
</dbReference>
<sequence length="56" mass="5545">MKQAFLGNAIAFGLVVVIALGTVAALAAGAHRPPHHVVASLVHASLVHAGTVHASS</sequence>
<evidence type="ECO:0000313" key="2">
    <source>
        <dbReference type="Proteomes" id="UP000192917"/>
    </source>
</evidence>
<proteinExistence type="predicted"/>
<dbReference type="RefSeq" id="WP_159460346.1">
    <property type="nucleotide sequence ID" value="NZ_FWZX01000034.1"/>
</dbReference>
<dbReference type="AlphaFoldDB" id="A0A1Y6CLF6"/>
<accession>A0A1Y6CLF6</accession>
<protein>
    <submittedName>
        <fullName evidence="1">Uncharacterized protein</fullName>
    </submittedName>
</protein>
<dbReference type="Proteomes" id="UP000192917">
    <property type="component" value="Unassembled WGS sequence"/>
</dbReference>
<organism evidence="1 2">
    <name type="scientific">Tistlia consotensis USBA 355</name>
    <dbReference type="NCBI Taxonomy" id="560819"/>
    <lineage>
        <taxon>Bacteria</taxon>
        <taxon>Pseudomonadati</taxon>
        <taxon>Pseudomonadota</taxon>
        <taxon>Alphaproteobacteria</taxon>
        <taxon>Rhodospirillales</taxon>
        <taxon>Rhodovibrionaceae</taxon>
        <taxon>Tistlia</taxon>
    </lineage>
</organism>
<reference evidence="1 2" key="1">
    <citation type="submission" date="2017-04" db="EMBL/GenBank/DDBJ databases">
        <authorList>
            <person name="Afonso C.L."/>
            <person name="Miller P.J."/>
            <person name="Scott M.A."/>
            <person name="Spackman E."/>
            <person name="Goraichik I."/>
            <person name="Dimitrov K.M."/>
            <person name="Suarez D.L."/>
            <person name="Swayne D.E."/>
        </authorList>
    </citation>
    <scope>NUCLEOTIDE SEQUENCE [LARGE SCALE GENOMIC DNA]</scope>
    <source>
        <strain evidence="1 2">USBA 355</strain>
    </source>
</reference>
<keyword evidence="2" id="KW-1185">Reference proteome</keyword>
<gene>
    <name evidence="1" type="ORF">SAMN05428998_13433</name>
</gene>
<name>A0A1Y6CLF6_9PROT</name>
<evidence type="ECO:0000313" key="1">
    <source>
        <dbReference type="EMBL" id="SMF75492.1"/>
    </source>
</evidence>